<sequence>MTMNYKNWHEVLPFALLVYRTCIHTSTGQTSYSLVYNMEAVLPIEVEIPSMRVFFESELEEAKWAKQRYKQFNLIDEKFEIDEKWLTALCHSQYYQQRMSRVFNARVHHREFNPGDLVLRKVLHIAPDSRGKFAYKYERALRRQGNLLQRENHLKRHKWDQKCAPGQR</sequence>
<dbReference type="PANTHER" id="PTHR48475:SF1">
    <property type="entry name" value="RNASE H TYPE-1 DOMAIN-CONTAINING PROTEIN"/>
    <property type="match status" value="1"/>
</dbReference>
<evidence type="ECO:0000313" key="2">
    <source>
        <dbReference type="Proteomes" id="UP000233551"/>
    </source>
</evidence>
<evidence type="ECO:0000313" key="1">
    <source>
        <dbReference type="EMBL" id="PKI49538.1"/>
    </source>
</evidence>
<protein>
    <submittedName>
        <fullName evidence="1">Uncharacterized protein</fullName>
    </submittedName>
</protein>
<dbReference type="Proteomes" id="UP000233551">
    <property type="component" value="Unassembled WGS sequence"/>
</dbReference>
<comment type="caution">
    <text evidence="1">The sequence shown here is derived from an EMBL/GenBank/DDBJ whole genome shotgun (WGS) entry which is preliminary data.</text>
</comment>
<proteinExistence type="predicted"/>
<dbReference type="EMBL" id="PGOL01002235">
    <property type="protein sequence ID" value="PKI49538.1"/>
    <property type="molecule type" value="Genomic_DNA"/>
</dbReference>
<accession>A0A2I0IZV9</accession>
<organism evidence="1 2">
    <name type="scientific">Punica granatum</name>
    <name type="common">Pomegranate</name>
    <dbReference type="NCBI Taxonomy" id="22663"/>
    <lineage>
        <taxon>Eukaryota</taxon>
        <taxon>Viridiplantae</taxon>
        <taxon>Streptophyta</taxon>
        <taxon>Embryophyta</taxon>
        <taxon>Tracheophyta</taxon>
        <taxon>Spermatophyta</taxon>
        <taxon>Magnoliopsida</taxon>
        <taxon>eudicotyledons</taxon>
        <taxon>Gunneridae</taxon>
        <taxon>Pentapetalae</taxon>
        <taxon>rosids</taxon>
        <taxon>malvids</taxon>
        <taxon>Myrtales</taxon>
        <taxon>Lythraceae</taxon>
        <taxon>Punica</taxon>
    </lineage>
</organism>
<dbReference type="GO" id="GO:0003676">
    <property type="term" value="F:nucleic acid binding"/>
    <property type="evidence" value="ECO:0007669"/>
    <property type="project" value="InterPro"/>
</dbReference>
<dbReference type="Gene3D" id="3.30.420.10">
    <property type="entry name" value="Ribonuclease H-like superfamily/Ribonuclease H"/>
    <property type="match status" value="1"/>
</dbReference>
<name>A0A2I0IZV9_PUNGR</name>
<dbReference type="InterPro" id="IPR036397">
    <property type="entry name" value="RNaseH_sf"/>
</dbReference>
<gene>
    <name evidence="1" type="ORF">CRG98_030075</name>
</gene>
<reference evidence="1 2" key="1">
    <citation type="submission" date="2017-11" db="EMBL/GenBank/DDBJ databases">
        <title>De-novo sequencing of pomegranate (Punica granatum L.) genome.</title>
        <authorList>
            <person name="Akparov Z."/>
            <person name="Amiraslanov A."/>
            <person name="Hajiyeva S."/>
            <person name="Abbasov M."/>
            <person name="Kaur K."/>
            <person name="Hamwieh A."/>
            <person name="Solovyev V."/>
            <person name="Salamov A."/>
            <person name="Braich B."/>
            <person name="Kosarev P."/>
            <person name="Mahmoud A."/>
            <person name="Hajiyev E."/>
            <person name="Babayeva S."/>
            <person name="Izzatullayeva V."/>
            <person name="Mammadov A."/>
            <person name="Mammadov A."/>
            <person name="Sharifova S."/>
            <person name="Ojaghi J."/>
            <person name="Eynullazada K."/>
            <person name="Bayramov B."/>
            <person name="Abdulazimova A."/>
            <person name="Shahmuradov I."/>
        </authorList>
    </citation>
    <scope>NUCLEOTIDE SEQUENCE [LARGE SCALE GENOMIC DNA]</scope>
    <source>
        <strain evidence="2">cv. AG2017</strain>
        <tissue evidence="1">Leaf</tissue>
    </source>
</reference>
<dbReference type="PANTHER" id="PTHR48475">
    <property type="entry name" value="RIBONUCLEASE H"/>
    <property type="match status" value="1"/>
</dbReference>
<dbReference type="AlphaFoldDB" id="A0A2I0IZV9"/>
<keyword evidence="2" id="KW-1185">Reference proteome</keyword>